<dbReference type="InterPro" id="IPR036188">
    <property type="entry name" value="FAD/NAD-bd_sf"/>
</dbReference>
<evidence type="ECO:0000256" key="3">
    <source>
        <dbReference type="ARBA" id="ARBA00011048"/>
    </source>
</evidence>
<dbReference type="Gene3D" id="3.20.20.70">
    <property type="entry name" value="Aldolase class I"/>
    <property type="match status" value="1"/>
</dbReference>
<keyword evidence="5" id="KW-0288">FMN</keyword>
<dbReference type="InterPro" id="IPR023753">
    <property type="entry name" value="FAD/NAD-binding_dom"/>
</dbReference>
<dbReference type="GO" id="GO:0046872">
    <property type="term" value="F:metal ion binding"/>
    <property type="evidence" value="ECO:0007669"/>
    <property type="project" value="UniProtKB-KW"/>
</dbReference>
<dbReference type="PRINTS" id="PR00411">
    <property type="entry name" value="PNDRDTASEI"/>
</dbReference>
<dbReference type="Pfam" id="PF07992">
    <property type="entry name" value="Pyr_redox_2"/>
    <property type="match status" value="1"/>
</dbReference>
<evidence type="ECO:0000313" key="12">
    <source>
        <dbReference type="EMBL" id="QUR69038.1"/>
    </source>
</evidence>
<dbReference type="Gene3D" id="3.40.50.720">
    <property type="entry name" value="NAD(P)-binding Rossmann-like Domain"/>
    <property type="match status" value="1"/>
</dbReference>
<keyword evidence="8" id="KW-0408">Iron</keyword>
<comment type="cofactor">
    <cofactor evidence="1">
        <name>FMN</name>
        <dbReference type="ChEBI" id="CHEBI:58210"/>
    </cofactor>
</comment>
<feature type="domain" description="FAD/NAD(P)-binding" evidence="11">
    <location>
        <begin position="386"/>
        <end position="675"/>
    </location>
</feature>
<dbReference type="Pfam" id="PF00724">
    <property type="entry name" value="Oxidored_FMN"/>
    <property type="match status" value="1"/>
</dbReference>
<gene>
    <name evidence="12" type="ORF">F6B93_19940</name>
</gene>
<comment type="similarity">
    <text evidence="3">In the N-terminal section; belongs to the NADH:flavin oxidoreductase/NADH oxidase family.</text>
</comment>
<comment type="cofactor">
    <cofactor evidence="2">
        <name>[4Fe-4S] cluster</name>
        <dbReference type="ChEBI" id="CHEBI:49883"/>
    </cofactor>
</comment>
<dbReference type="PRINTS" id="PR00368">
    <property type="entry name" value="FADPNR"/>
</dbReference>
<dbReference type="GO" id="GO:0010181">
    <property type="term" value="F:FMN binding"/>
    <property type="evidence" value="ECO:0007669"/>
    <property type="project" value="InterPro"/>
</dbReference>
<keyword evidence="7" id="KW-0560">Oxidoreductase</keyword>
<dbReference type="InterPro" id="IPR051793">
    <property type="entry name" value="NADH:flavin_oxidoreductase"/>
</dbReference>
<keyword evidence="6" id="KW-0479">Metal-binding</keyword>
<keyword evidence="13" id="KW-1185">Reference proteome</keyword>
<evidence type="ECO:0000259" key="10">
    <source>
        <dbReference type="Pfam" id="PF00724"/>
    </source>
</evidence>
<evidence type="ECO:0000259" key="11">
    <source>
        <dbReference type="Pfam" id="PF07992"/>
    </source>
</evidence>
<evidence type="ECO:0000256" key="2">
    <source>
        <dbReference type="ARBA" id="ARBA00001966"/>
    </source>
</evidence>
<keyword evidence="9" id="KW-0411">Iron-sulfur</keyword>
<dbReference type="InterPro" id="IPR013785">
    <property type="entry name" value="Aldolase_TIM"/>
</dbReference>
<dbReference type="AlphaFoldDB" id="A0A975K340"/>
<feature type="domain" description="NADH:flavin oxidoreductase/NADH oxidase N-terminal" evidence="10">
    <location>
        <begin position="7"/>
        <end position="339"/>
    </location>
</feature>
<dbReference type="KEGG" id="mspg:F6B93_19940"/>
<keyword evidence="4" id="KW-0285">Flavoprotein</keyword>
<dbReference type="RefSeq" id="WP_211696622.1">
    <property type="nucleotide sequence ID" value="NZ_CP046600.1"/>
</dbReference>
<proteinExistence type="inferred from homology"/>
<evidence type="ECO:0000256" key="1">
    <source>
        <dbReference type="ARBA" id="ARBA00001917"/>
    </source>
</evidence>
<dbReference type="InterPro" id="IPR001155">
    <property type="entry name" value="OxRdtase_FMN_N"/>
</dbReference>
<evidence type="ECO:0000256" key="9">
    <source>
        <dbReference type="ARBA" id="ARBA00023014"/>
    </source>
</evidence>
<dbReference type="PANTHER" id="PTHR42917:SF2">
    <property type="entry name" value="2,4-DIENOYL-COA REDUCTASE [(2E)-ENOYL-COA-PRODUCING]"/>
    <property type="match status" value="1"/>
</dbReference>
<dbReference type="Gene3D" id="3.50.50.60">
    <property type="entry name" value="FAD/NAD(P)-binding domain"/>
    <property type="match status" value="1"/>
</dbReference>
<dbReference type="EMBL" id="CP046600">
    <property type="protein sequence ID" value="QUR69038.1"/>
    <property type="molecule type" value="Genomic_DNA"/>
</dbReference>
<dbReference type="SUPFAM" id="SSF51905">
    <property type="entry name" value="FAD/NAD(P)-binding domain"/>
    <property type="match status" value="1"/>
</dbReference>
<evidence type="ECO:0000256" key="8">
    <source>
        <dbReference type="ARBA" id="ARBA00023004"/>
    </source>
</evidence>
<name>A0A975K340_9MYCO</name>
<evidence type="ECO:0000256" key="5">
    <source>
        <dbReference type="ARBA" id="ARBA00022643"/>
    </source>
</evidence>
<protein>
    <submittedName>
        <fullName evidence="12">FAD-dependent oxidoreductase</fullName>
    </submittedName>
</protein>
<organism evidence="12 13">
    <name type="scientific">Mycobacterium spongiae</name>
    <dbReference type="NCBI Taxonomy" id="886343"/>
    <lineage>
        <taxon>Bacteria</taxon>
        <taxon>Bacillati</taxon>
        <taxon>Actinomycetota</taxon>
        <taxon>Actinomycetes</taxon>
        <taxon>Mycobacteriales</taxon>
        <taxon>Mycobacteriaceae</taxon>
        <taxon>Mycobacterium</taxon>
    </lineage>
</organism>
<accession>A0A975K340</accession>
<dbReference type="PANTHER" id="PTHR42917">
    <property type="entry name" value="2,4-DIENOYL-COA REDUCTASE"/>
    <property type="match status" value="1"/>
</dbReference>
<evidence type="ECO:0000313" key="13">
    <source>
        <dbReference type="Proteomes" id="UP000682202"/>
    </source>
</evidence>
<reference evidence="12" key="1">
    <citation type="submission" date="2019-12" db="EMBL/GenBank/DDBJ databases">
        <title>Mycobacterium spongiae sp. nov.</title>
        <authorList>
            <person name="Stinear T."/>
        </authorList>
    </citation>
    <scope>NUCLEOTIDE SEQUENCE</scope>
    <source>
        <strain evidence="12">FSD4b-SM</strain>
    </source>
</reference>
<evidence type="ECO:0000256" key="7">
    <source>
        <dbReference type="ARBA" id="ARBA00023002"/>
    </source>
</evidence>
<dbReference type="GO" id="GO:0051536">
    <property type="term" value="F:iron-sulfur cluster binding"/>
    <property type="evidence" value="ECO:0007669"/>
    <property type="project" value="UniProtKB-KW"/>
</dbReference>
<evidence type="ECO:0000256" key="4">
    <source>
        <dbReference type="ARBA" id="ARBA00022630"/>
    </source>
</evidence>
<sequence>MTRFPHLLAPGRIGAMTVRNRLVMSPMETMYGTPDGLPSARTRAYFAARAKGGVGLITLGATGIDNQHPETPGGLHLATDTAIDAHRALVDAVHEHGAKIAPQIVHAGPDGLGPEIFGVPSLGPSVIPSYLTGRPSAEISKQQLSAVFDLFKAAARRAVEAGYDGLELHAAHGYMLLGSFLAPQRNRRSDDYRGDSARGRVRVVLEALAAIRSEIGTALPITLRISGYERVAGGRPIHETARMAPELVTAGVDAFHVSGGVIDRLVTGMVNGADDGDEINIGAATAVKEVVDVPVIAVGRIHDPVRAERLLADGRADFIAMGRPLLADPDLAHKLQSGQSRRIRTCISCENCIDAMEQRFSVDCAVNPRTGKERELAAPRAARVKRVIVVGGGPAGLEAARVAAERGHRVTLVERGRQLGGALRWACVLHPENQPFLRYLRDEIRLSTAKVILGHTISAKDITTMRPDAVVVATGGHVALPTIPGAQLPHVFTGPRLRELLAGHAQGDDPAWQRLAAQLLAGWRQRLVGPAAVRLAARTWLPIGRRVAIIGGDLVALELAEFLAGCGRLVSVLEAGRDIAPEVGNKRRTEHMDRLDRLGVGVHVRAAVERITPHAVAFTPAGGTPRELPVDAVVVAGTAEPDTSLFDAVVAAMPDTEVHAAGDCTGLGLIRKATEDGARAACSL</sequence>
<dbReference type="CDD" id="cd02803">
    <property type="entry name" value="OYE_like_FMN_family"/>
    <property type="match status" value="1"/>
</dbReference>
<dbReference type="GO" id="GO:0016491">
    <property type="term" value="F:oxidoreductase activity"/>
    <property type="evidence" value="ECO:0007669"/>
    <property type="project" value="UniProtKB-KW"/>
</dbReference>
<dbReference type="SUPFAM" id="SSF51395">
    <property type="entry name" value="FMN-linked oxidoreductases"/>
    <property type="match status" value="1"/>
</dbReference>
<evidence type="ECO:0000256" key="6">
    <source>
        <dbReference type="ARBA" id="ARBA00022723"/>
    </source>
</evidence>
<dbReference type="Proteomes" id="UP000682202">
    <property type="component" value="Chromosome"/>
</dbReference>